<dbReference type="Pfam" id="PF00026">
    <property type="entry name" value="Asp"/>
    <property type="match status" value="1"/>
</dbReference>
<feature type="active site" evidence="2">
    <location>
        <position position="266"/>
    </location>
</feature>
<evidence type="ECO:0000256" key="2">
    <source>
        <dbReference type="PIRSR" id="PIRSR601461-1"/>
    </source>
</evidence>
<feature type="active site" evidence="2">
    <location>
        <position position="89"/>
    </location>
</feature>
<dbReference type="SUPFAM" id="SSF50630">
    <property type="entry name" value="Acid proteases"/>
    <property type="match status" value="1"/>
</dbReference>
<keyword evidence="5" id="KW-0378">Hydrolase</keyword>
<dbReference type="InterPro" id="IPR034164">
    <property type="entry name" value="Pepsin-like_dom"/>
</dbReference>
<dbReference type="InterPro" id="IPR021109">
    <property type="entry name" value="Peptidase_aspartic_dom_sf"/>
</dbReference>
<dbReference type="InterPro" id="IPR001461">
    <property type="entry name" value="Aspartic_peptidase_A1"/>
</dbReference>
<dbReference type="PANTHER" id="PTHR47966:SF51">
    <property type="entry name" value="BETA-SITE APP-CLEAVING ENZYME, ISOFORM A-RELATED"/>
    <property type="match status" value="1"/>
</dbReference>
<accession>A0A8H6YRH2</accession>
<gene>
    <name evidence="5" type="ORF">MVEN_00360300</name>
</gene>
<protein>
    <submittedName>
        <fullName evidence="5">Acid protease</fullName>
    </submittedName>
</protein>
<evidence type="ECO:0000259" key="4">
    <source>
        <dbReference type="PROSITE" id="PS51767"/>
    </source>
</evidence>
<dbReference type="PRINTS" id="PR00792">
    <property type="entry name" value="PEPSIN"/>
</dbReference>
<evidence type="ECO:0000256" key="1">
    <source>
        <dbReference type="ARBA" id="ARBA00007447"/>
    </source>
</evidence>
<dbReference type="PANTHER" id="PTHR47966">
    <property type="entry name" value="BETA-SITE APP-CLEAVING ENZYME, ISOFORM A-RELATED"/>
    <property type="match status" value="1"/>
</dbReference>
<sequence length="394" mass="42867">MSQIHSLPFTTRVHPNLKQITERDCKRVAHFQAGHQPHHGKKHGHKHAEPQHCGPSGSSTCIPVTNAGVTYLADVGFGSPATTCKLLIDTGSSNTWCLMPPYKTSSTSKDTRKKFSIKYGLGDCSGDLYTDRVTLGPKLVIEDQCIGAACEADDMNGLDGILGIGPCDLTQGTTADSTNIPTVTDNCVQQGLITKECIGIYYEPTRSNNEMTGSLSFGGPDKTKYIGELNYVPITKTKPACLYWGIEQSITYDGQEIMARGAGIADTGTTLVMLPKKTFEAYCCATGATLDQTTGLLTVTQEQYGRMKSMMFNIGGVQYALTKNAQIWPRSQNEQLGVPSDKICLIFASMGDMENPGLCFINGFTFLQRFYSVYDTTNNQVGFATTEHTMTETN</sequence>
<proteinExistence type="inferred from homology"/>
<dbReference type="Gene3D" id="2.40.70.10">
    <property type="entry name" value="Acid Proteases"/>
    <property type="match status" value="2"/>
</dbReference>
<feature type="compositionally biased region" description="Basic residues" evidence="3">
    <location>
        <begin position="36"/>
        <end position="46"/>
    </location>
</feature>
<evidence type="ECO:0000313" key="5">
    <source>
        <dbReference type="EMBL" id="KAF7364898.1"/>
    </source>
</evidence>
<name>A0A8H6YRH2_9AGAR</name>
<dbReference type="InterPro" id="IPR033121">
    <property type="entry name" value="PEPTIDASE_A1"/>
</dbReference>
<comment type="caution">
    <text evidence="5">The sequence shown here is derived from an EMBL/GenBank/DDBJ whole genome shotgun (WGS) entry which is preliminary data.</text>
</comment>
<evidence type="ECO:0000313" key="6">
    <source>
        <dbReference type="Proteomes" id="UP000620124"/>
    </source>
</evidence>
<dbReference type="GO" id="GO:0006508">
    <property type="term" value="P:proteolysis"/>
    <property type="evidence" value="ECO:0007669"/>
    <property type="project" value="UniProtKB-KW"/>
</dbReference>
<keyword evidence="6" id="KW-1185">Reference proteome</keyword>
<feature type="region of interest" description="Disordered" evidence="3">
    <location>
        <begin position="33"/>
        <end position="52"/>
    </location>
</feature>
<comment type="similarity">
    <text evidence="1">Belongs to the peptidase A1 family.</text>
</comment>
<dbReference type="Proteomes" id="UP000620124">
    <property type="component" value="Unassembled WGS sequence"/>
</dbReference>
<feature type="domain" description="Peptidase A1" evidence="4">
    <location>
        <begin position="71"/>
        <end position="384"/>
    </location>
</feature>
<evidence type="ECO:0000256" key="3">
    <source>
        <dbReference type="SAM" id="MobiDB-lite"/>
    </source>
</evidence>
<dbReference type="CDD" id="cd05471">
    <property type="entry name" value="pepsin_like"/>
    <property type="match status" value="1"/>
</dbReference>
<reference evidence="5" key="1">
    <citation type="submission" date="2020-05" db="EMBL/GenBank/DDBJ databases">
        <title>Mycena genomes resolve the evolution of fungal bioluminescence.</title>
        <authorList>
            <person name="Tsai I.J."/>
        </authorList>
    </citation>
    <scope>NUCLEOTIDE SEQUENCE</scope>
    <source>
        <strain evidence="5">CCC161011</strain>
    </source>
</reference>
<dbReference type="GO" id="GO:0004190">
    <property type="term" value="F:aspartic-type endopeptidase activity"/>
    <property type="evidence" value="ECO:0007669"/>
    <property type="project" value="InterPro"/>
</dbReference>
<dbReference type="EMBL" id="JACAZI010000003">
    <property type="protein sequence ID" value="KAF7364898.1"/>
    <property type="molecule type" value="Genomic_DNA"/>
</dbReference>
<dbReference type="OrthoDB" id="660550at2759"/>
<dbReference type="AlphaFoldDB" id="A0A8H6YRH2"/>
<organism evidence="5 6">
    <name type="scientific">Mycena venus</name>
    <dbReference type="NCBI Taxonomy" id="2733690"/>
    <lineage>
        <taxon>Eukaryota</taxon>
        <taxon>Fungi</taxon>
        <taxon>Dikarya</taxon>
        <taxon>Basidiomycota</taxon>
        <taxon>Agaricomycotina</taxon>
        <taxon>Agaricomycetes</taxon>
        <taxon>Agaricomycetidae</taxon>
        <taxon>Agaricales</taxon>
        <taxon>Marasmiineae</taxon>
        <taxon>Mycenaceae</taxon>
        <taxon>Mycena</taxon>
    </lineage>
</organism>
<dbReference type="PROSITE" id="PS51767">
    <property type="entry name" value="PEPTIDASE_A1"/>
    <property type="match status" value="1"/>
</dbReference>
<keyword evidence="5" id="KW-0645">Protease</keyword>